<name>A0A0S3R200_PHAAN</name>
<feature type="region of interest" description="Disordered" evidence="1">
    <location>
        <begin position="79"/>
        <end position="100"/>
    </location>
</feature>
<dbReference type="OrthoDB" id="2016287at2759"/>
<dbReference type="AlphaFoldDB" id="A0A0S3R200"/>
<proteinExistence type="predicted"/>
<dbReference type="EMBL" id="AP015034">
    <property type="protein sequence ID" value="BAT74634.1"/>
    <property type="molecule type" value="Genomic_DNA"/>
</dbReference>
<keyword evidence="3" id="KW-1185">Reference proteome</keyword>
<dbReference type="Proteomes" id="UP000291084">
    <property type="component" value="Chromosome 1"/>
</dbReference>
<evidence type="ECO:0000313" key="3">
    <source>
        <dbReference type="Proteomes" id="UP000291084"/>
    </source>
</evidence>
<reference evidence="2 3" key="1">
    <citation type="journal article" date="2015" name="Sci. Rep.">
        <title>The power of single molecule real-time sequencing technology in the de novo assembly of a eukaryotic genome.</title>
        <authorList>
            <person name="Sakai H."/>
            <person name="Naito K."/>
            <person name="Ogiso-Tanaka E."/>
            <person name="Takahashi Y."/>
            <person name="Iseki K."/>
            <person name="Muto C."/>
            <person name="Satou K."/>
            <person name="Teruya K."/>
            <person name="Shiroma A."/>
            <person name="Shimoji M."/>
            <person name="Hirano T."/>
            <person name="Itoh T."/>
            <person name="Kaga A."/>
            <person name="Tomooka N."/>
        </authorList>
    </citation>
    <scope>NUCLEOTIDE SEQUENCE [LARGE SCALE GENOMIC DNA]</scope>
    <source>
        <strain evidence="3">cv. Shumari</strain>
    </source>
</reference>
<accession>A0A0S3R200</accession>
<feature type="compositionally biased region" description="Polar residues" evidence="1">
    <location>
        <begin position="79"/>
        <end position="90"/>
    </location>
</feature>
<protein>
    <submittedName>
        <fullName evidence="2">Uncharacterized protein</fullName>
    </submittedName>
</protein>
<evidence type="ECO:0000313" key="2">
    <source>
        <dbReference type="EMBL" id="BAT74634.1"/>
    </source>
</evidence>
<evidence type="ECO:0000256" key="1">
    <source>
        <dbReference type="SAM" id="MobiDB-lite"/>
    </source>
</evidence>
<sequence>MCVYKGYSLSKDTEEYLASHGLKNALYTIRAADLKEDVLGMLVPCPFQEPPTKEGKSNVDVSKKRPLGVLGQDELRSVQFGTTTPLSGRQNSRKAIVEDPLRKQVKLDHNALTEAPS</sequence>
<gene>
    <name evidence="2" type="primary">Vigan.01G234100</name>
    <name evidence="2" type="ORF">VIGAN_01234100</name>
</gene>
<organism evidence="2 3">
    <name type="scientific">Vigna angularis var. angularis</name>
    <dbReference type="NCBI Taxonomy" id="157739"/>
    <lineage>
        <taxon>Eukaryota</taxon>
        <taxon>Viridiplantae</taxon>
        <taxon>Streptophyta</taxon>
        <taxon>Embryophyta</taxon>
        <taxon>Tracheophyta</taxon>
        <taxon>Spermatophyta</taxon>
        <taxon>Magnoliopsida</taxon>
        <taxon>eudicotyledons</taxon>
        <taxon>Gunneridae</taxon>
        <taxon>Pentapetalae</taxon>
        <taxon>rosids</taxon>
        <taxon>fabids</taxon>
        <taxon>Fabales</taxon>
        <taxon>Fabaceae</taxon>
        <taxon>Papilionoideae</taxon>
        <taxon>50 kb inversion clade</taxon>
        <taxon>NPAAA clade</taxon>
        <taxon>indigoferoid/millettioid clade</taxon>
        <taxon>Phaseoleae</taxon>
        <taxon>Vigna</taxon>
    </lineage>
</organism>